<dbReference type="RefSeq" id="WP_148066309.1">
    <property type="nucleotide sequence ID" value="NZ_VRZA01000001.1"/>
</dbReference>
<accession>A0A5C9A7F6</accession>
<organism evidence="1 2">
    <name type="scientific">Parahaliea maris</name>
    <dbReference type="NCBI Taxonomy" id="2716870"/>
    <lineage>
        <taxon>Bacteria</taxon>
        <taxon>Pseudomonadati</taxon>
        <taxon>Pseudomonadota</taxon>
        <taxon>Gammaproteobacteria</taxon>
        <taxon>Cellvibrionales</taxon>
        <taxon>Halieaceae</taxon>
        <taxon>Parahaliea</taxon>
    </lineage>
</organism>
<protein>
    <submittedName>
        <fullName evidence="1">Uncharacterized protein</fullName>
    </submittedName>
</protein>
<evidence type="ECO:0000313" key="1">
    <source>
        <dbReference type="EMBL" id="TXS96039.1"/>
    </source>
</evidence>
<reference evidence="1 2" key="1">
    <citation type="submission" date="2019-08" db="EMBL/GenBank/DDBJ databases">
        <title>Parahaliea maris sp. nov., isolated from the surface seawater.</title>
        <authorList>
            <person name="Liu Y."/>
        </authorList>
    </citation>
    <scope>NUCLEOTIDE SEQUENCE [LARGE SCALE GENOMIC DNA]</scope>
    <source>
        <strain evidence="1 2">HSLHS9</strain>
    </source>
</reference>
<dbReference type="Proteomes" id="UP000321039">
    <property type="component" value="Unassembled WGS sequence"/>
</dbReference>
<sequence length="103" mass="11455">MNPHTLPHRDMVRIVKLLQQELQKQLSASPQHHDLATQDLAFSVGQMFANLIALHTEHAGEEVQAVREMVSGFLKGADSATRYVELEQGDTVAVEWEGAVTIH</sequence>
<dbReference type="EMBL" id="VRZA01000001">
    <property type="protein sequence ID" value="TXS96039.1"/>
    <property type="molecule type" value="Genomic_DNA"/>
</dbReference>
<dbReference type="AlphaFoldDB" id="A0A5C9A7F6"/>
<name>A0A5C9A7F6_9GAMM</name>
<evidence type="ECO:0000313" key="2">
    <source>
        <dbReference type="Proteomes" id="UP000321039"/>
    </source>
</evidence>
<proteinExistence type="predicted"/>
<keyword evidence="2" id="KW-1185">Reference proteome</keyword>
<gene>
    <name evidence="1" type="ORF">FV139_00590</name>
</gene>
<comment type="caution">
    <text evidence="1">The sequence shown here is derived from an EMBL/GenBank/DDBJ whole genome shotgun (WGS) entry which is preliminary data.</text>
</comment>